<sequence length="299" mass="31208">MTLNIDIGDGADALTINQLRGALDGTYWSTGWDASPGSGDMEVDISSGGGAVDNSDTSTGSTQTVDFTGDVDPDDPRKAVIYVGPAGSVQAVLGDPTPADPSGETRFRTWDPAPPATVDGVAVAEVWLGAGAIEVVDADIRDRRVGNYPADNPPDVSHDDLSGIESGQHHNRPTGTGSESGSGTWSVQGTWSGSESIQSDDTYTFDVTVNTATPTFRVTVTDQSNTEGYIYPTEIEVGGNLYSSYDTPARGEELVVTVPPVHNADVSVTVENSSGTTQDLNEVEVEAVDGYLSAHAHNI</sequence>
<dbReference type="AlphaFoldDB" id="A0A7D5LD06"/>
<dbReference type="GeneID" id="56038909"/>
<dbReference type="EMBL" id="CP058579">
    <property type="protein sequence ID" value="QLG63075.1"/>
    <property type="molecule type" value="Genomic_DNA"/>
</dbReference>
<dbReference type="KEGG" id="halu:HUG12_15580"/>
<dbReference type="OrthoDB" id="34892at1963271"/>
<organism evidence="2 3">
    <name type="scientific">Halorarum salinum</name>
    <dbReference type="NCBI Taxonomy" id="2743089"/>
    <lineage>
        <taxon>Archaea</taxon>
        <taxon>Methanobacteriati</taxon>
        <taxon>Methanobacteriota</taxon>
        <taxon>Stenosarchaea group</taxon>
        <taxon>Halobacteria</taxon>
        <taxon>Halobacteriales</taxon>
        <taxon>Haloferacaceae</taxon>
        <taxon>Halorarum</taxon>
    </lineage>
</organism>
<evidence type="ECO:0000313" key="3">
    <source>
        <dbReference type="Proteomes" id="UP000509626"/>
    </source>
</evidence>
<dbReference type="Proteomes" id="UP000509626">
    <property type="component" value="Chromosome"/>
</dbReference>
<feature type="region of interest" description="Disordered" evidence="1">
    <location>
        <begin position="48"/>
        <end position="73"/>
    </location>
</feature>
<evidence type="ECO:0000256" key="1">
    <source>
        <dbReference type="SAM" id="MobiDB-lite"/>
    </source>
</evidence>
<evidence type="ECO:0000313" key="2">
    <source>
        <dbReference type="EMBL" id="QLG63075.1"/>
    </source>
</evidence>
<name>A0A7D5LD06_9EURY</name>
<feature type="compositionally biased region" description="Polar residues" evidence="1">
    <location>
        <begin position="54"/>
        <end position="66"/>
    </location>
</feature>
<accession>A0A7D5LD06</accession>
<keyword evidence="3" id="KW-1185">Reference proteome</keyword>
<reference evidence="2 3" key="1">
    <citation type="submission" date="2020-06" db="EMBL/GenBank/DDBJ databases">
        <title>NJ-3-1, isolated from saline soil.</title>
        <authorList>
            <person name="Cui H.L."/>
            <person name="Shi X."/>
        </authorList>
    </citation>
    <scope>NUCLEOTIDE SEQUENCE [LARGE SCALE GENOMIC DNA]</scope>
    <source>
        <strain evidence="2 3">NJ-3-1</strain>
    </source>
</reference>
<proteinExistence type="predicted"/>
<feature type="region of interest" description="Disordered" evidence="1">
    <location>
        <begin position="146"/>
        <end position="193"/>
    </location>
</feature>
<protein>
    <submittedName>
        <fullName evidence="2">Uncharacterized protein</fullName>
    </submittedName>
</protein>
<feature type="compositionally biased region" description="Low complexity" evidence="1">
    <location>
        <begin position="174"/>
        <end position="186"/>
    </location>
</feature>
<dbReference type="RefSeq" id="WP_179269660.1">
    <property type="nucleotide sequence ID" value="NZ_CP058579.1"/>
</dbReference>
<gene>
    <name evidence="2" type="ORF">HUG12_15580</name>
</gene>